<dbReference type="EMBL" id="JALBGC010000002">
    <property type="protein sequence ID" value="MCI1186879.1"/>
    <property type="molecule type" value="Genomic_DNA"/>
</dbReference>
<comment type="caution">
    <text evidence="1">The sequence shown here is derived from an EMBL/GenBank/DDBJ whole genome shotgun (WGS) entry which is preliminary data.</text>
</comment>
<evidence type="ECO:0000313" key="1">
    <source>
        <dbReference type="EMBL" id="MCI1186879.1"/>
    </source>
</evidence>
<proteinExistence type="predicted"/>
<keyword evidence="2" id="KW-1185">Reference proteome</keyword>
<dbReference type="AlphaFoldDB" id="A0A9X2AHR0"/>
<evidence type="ECO:0000313" key="2">
    <source>
        <dbReference type="Proteomes" id="UP001139193"/>
    </source>
</evidence>
<protein>
    <submittedName>
        <fullName evidence="1">Uncharacterized protein</fullName>
    </submittedName>
</protein>
<dbReference type="Proteomes" id="UP001139193">
    <property type="component" value="Unassembled WGS sequence"/>
</dbReference>
<dbReference type="RefSeq" id="WP_241935164.1">
    <property type="nucleotide sequence ID" value="NZ_JALBGC010000002.1"/>
</dbReference>
<accession>A0A9X2AHR0</accession>
<name>A0A9X2AHR0_9BACT</name>
<gene>
    <name evidence="1" type="ORF">MON38_05565</name>
</gene>
<reference evidence="1" key="1">
    <citation type="submission" date="2022-03" db="EMBL/GenBank/DDBJ databases">
        <title>Bacterial whole genome sequence for Hymenobacter sp. DH14.</title>
        <authorList>
            <person name="Le V."/>
        </authorList>
    </citation>
    <scope>NUCLEOTIDE SEQUENCE</scope>
    <source>
        <strain evidence="1">DH14</strain>
    </source>
</reference>
<sequence>MAKLTRYASFEELKAENVPGEIAPTAQRTHQSQFEELLARLRKDFTHQKKATGAHGK</sequence>
<organism evidence="1 2">
    <name type="scientific">Hymenobacter cyanobacteriorum</name>
    <dbReference type="NCBI Taxonomy" id="2926463"/>
    <lineage>
        <taxon>Bacteria</taxon>
        <taxon>Pseudomonadati</taxon>
        <taxon>Bacteroidota</taxon>
        <taxon>Cytophagia</taxon>
        <taxon>Cytophagales</taxon>
        <taxon>Hymenobacteraceae</taxon>
        <taxon>Hymenobacter</taxon>
    </lineage>
</organism>